<comment type="caution">
    <text evidence="1">The sequence shown here is derived from an EMBL/GenBank/DDBJ whole genome shotgun (WGS) entry which is preliminary data.</text>
</comment>
<name>A0ACC0W9X8_9STRA</name>
<dbReference type="EMBL" id="CM047582">
    <property type="protein sequence ID" value="KAI9914511.1"/>
    <property type="molecule type" value="Genomic_DNA"/>
</dbReference>
<dbReference type="Proteomes" id="UP001163321">
    <property type="component" value="Chromosome 3"/>
</dbReference>
<evidence type="ECO:0000313" key="1">
    <source>
        <dbReference type="EMBL" id="KAI9914511.1"/>
    </source>
</evidence>
<reference evidence="1 2" key="1">
    <citation type="journal article" date="2022" name="bioRxiv">
        <title>The genome of the oomycete Peronosclerospora sorghi, a cosmopolitan pathogen of maize and sorghum, is inflated with dispersed pseudogenes.</title>
        <authorList>
            <person name="Fletcher K."/>
            <person name="Martin F."/>
            <person name="Isakeit T."/>
            <person name="Cavanaugh K."/>
            <person name="Magill C."/>
            <person name="Michelmore R."/>
        </authorList>
    </citation>
    <scope>NUCLEOTIDE SEQUENCE [LARGE SCALE GENOMIC DNA]</scope>
    <source>
        <strain evidence="1">P6</strain>
    </source>
</reference>
<accession>A0ACC0W9X8</accession>
<organism evidence="1 2">
    <name type="scientific">Peronosclerospora sorghi</name>
    <dbReference type="NCBI Taxonomy" id="230839"/>
    <lineage>
        <taxon>Eukaryota</taxon>
        <taxon>Sar</taxon>
        <taxon>Stramenopiles</taxon>
        <taxon>Oomycota</taxon>
        <taxon>Peronosporomycetes</taxon>
        <taxon>Peronosporales</taxon>
        <taxon>Peronosporaceae</taxon>
        <taxon>Peronosclerospora</taxon>
    </lineage>
</organism>
<evidence type="ECO:0000313" key="2">
    <source>
        <dbReference type="Proteomes" id="UP001163321"/>
    </source>
</evidence>
<gene>
    <name evidence="1" type="ORF">PsorP6_007155</name>
</gene>
<keyword evidence="2" id="KW-1185">Reference proteome</keyword>
<protein>
    <submittedName>
        <fullName evidence="1">Uncharacterized protein</fullName>
    </submittedName>
</protein>
<proteinExistence type="predicted"/>
<sequence length="534" mass="58707">MHHWEKHASTVSVRKLDSSGALIICGWTTAALARTSRTPAFGCVLLSLPATTADYTVKALAGSTDPVLQESWGGWGTSLCWWANVFGAREDIADALFTLNESVTLDGATAAIPGLGLNIARYNIGGSSNNVIDDGGTEVAMNVSPNMPRFKFMESFWLDWRNADATSGSWNWDADPHQRAMLQFATVRGANVLEAFVNSPPWWMNYNYATAGGEDGRYDNLQAWNYDTFVYYLATVVHKAKTEWGITFNYVEPFNEPSATWWAFPGKQEGCHFSWKTQHIILPLLRKQLDALELQDVGIASSDENSPSMSLSTLQNMSTDPHVTAAFGKVNTHGYQSLDAYRGPARPGLRDETIRLDKILWDSEYGEKDATGLTMAESICLDINEMGVVAFVYWQALDGGGWGLILSRPGDKWIGPPNPKYYVLAQYSRHIRPGMMILATDDAKTVLAYDVEKDVLVLVTVNTGDAQTITYDLNACTKVIGPIKAWTTETSGTGAFHTPSIVELSGKFLSAAFPAKSVITFEIEGVELDLVSSW</sequence>